<keyword evidence="6" id="KW-0408">Iron</keyword>
<proteinExistence type="inferred from homology"/>
<dbReference type="InterPro" id="IPR023996">
    <property type="entry name" value="TonB-dep_OMP_SusC/RagA"/>
</dbReference>
<dbReference type="EMBL" id="VOHS01000012">
    <property type="protein sequence ID" value="TWV99820.1"/>
    <property type="molecule type" value="Genomic_DNA"/>
</dbReference>
<dbReference type="GO" id="GO:0009279">
    <property type="term" value="C:cell outer membrane"/>
    <property type="evidence" value="ECO:0007669"/>
    <property type="project" value="UniProtKB-SubCell"/>
</dbReference>
<evidence type="ECO:0000256" key="2">
    <source>
        <dbReference type="ARBA" id="ARBA00022448"/>
    </source>
</evidence>
<dbReference type="Gene3D" id="2.40.170.20">
    <property type="entry name" value="TonB-dependent receptor, beta-barrel domain"/>
    <property type="match status" value="1"/>
</dbReference>
<organism evidence="13 14">
    <name type="scientific">Chitinophaga pinensis</name>
    <dbReference type="NCBI Taxonomy" id="79329"/>
    <lineage>
        <taxon>Bacteria</taxon>
        <taxon>Pseudomonadati</taxon>
        <taxon>Bacteroidota</taxon>
        <taxon>Chitinophagia</taxon>
        <taxon>Chitinophagales</taxon>
        <taxon>Chitinophagaceae</taxon>
        <taxon>Chitinophaga</taxon>
    </lineage>
</organism>
<evidence type="ECO:0000256" key="8">
    <source>
        <dbReference type="ARBA" id="ARBA00023136"/>
    </source>
</evidence>
<dbReference type="InterPro" id="IPR000531">
    <property type="entry name" value="Beta-barrel_TonB"/>
</dbReference>
<evidence type="ECO:0000256" key="3">
    <source>
        <dbReference type="ARBA" id="ARBA00022452"/>
    </source>
</evidence>
<dbReference type="Pfam" id="PF07715">
    <property type="entry name" value="Plug"/>
    <property type="match status" value="1"/>
</dbReference>
<evidence type="ECO:0000313" key="14">
    <source>
        <dbReference type="Proteomes" id="UP000318815"/>
    </source>
</evidence>
<comment type="subcellular location">
    <subcellularLocation>
        <location evidence="1 10">Cell outer membrane</location>
        <topology evidence="1 10">Multi-pass membrane protein</topology>
    </subcellularLocation>
</comment>
<dbReference type="RefSeq" id="WP_146305703.1">
    <property type="nucleotide sequence ID" value="NZ_VOHS01000012.1"/>
</dbReference>
<evidence type="ECO:0000256" key="6">
    <source>
        <dbReference type="ARBA" id="ARBA00023004"/>
    </source>
</evidence>
<comment type="similarity">
    <text evidence="10 11">Belongs to the TonB-dependent receptor family.</text>
</comment>
<dbReference type="InterPro" id="IPR023997">
    <property type="entry name" value="TonB-dep_OMP_SusC/RagA_CS"/>
</dbReference>
<sequence length="1128" mass="125221">MKKKYCYGSRLRRGAVWLLLAAAPAGLFSSLSLMPVGVYAQAPATPGITLDVKNITVPALLNEIRKQVGLRFIYDQEELKKLPPVTMRVKNATLDEVLRKVLSNSRLSWNVENGVLVIKRGTPPPTPTNNNTVTEQAPQLVTVRGTITDDNRQALGKATILDLKGHIGAFTDESGNFEITTSPDAILQVSYIGMEPQMVPLKGRTSLKISLVARNNAKEVVVTGIVTRKKESFTGAAATYTGGQLKTVGNQNVLQSLKTLDPSFIIVENNMVGANPNAMPNIEIRGKSSLISVQTQSNANANQPLFILDGFETTLQVINDLDMNRVAAITVLKDAASTALYGARAANGVVVIETLKPKPGAMRVSYNYDFRVEAPDLTSYNMMNAAEKLEYEKLAGRYNINRSTAPLYESQILLDELYAKRLTNVKRGVNTYWLNEPVRIGTTNGHALYAEGGDNQMRYGVGVNYKDLNGVMKGSGRNTWGANIDLQYRKGKLNISNKLYLNGYRADQSPYGSFSDWVKVLPYFEKRNPDGSVDPYLDIYTTSNNQVDTAGNPLYNATLNSYDYTKSQAISENLQMIYDINSDLRITGGINITSDNATTKTFLSPMNTTFIGQTAENRGTYDYDEQTQYGYNGNLMLSYGKLISNKHQVNLNARGEIRNEQNNREAFTAAGFPVGAPGNPSFAYGYEPDGIPVYTKTIRRSVAALATASYMFDRRFLLDGSFRMDGSTSFGTNNKYSPFWSAGIGYNLHNDALLRGVKWISLLKIRANIGLTGNQNFQGLSSESVYGINSSNNQFGQGYTIRNIGNPDLKWQNSMSTDIGADMSFLKDRITLTVDYYKKNTDPLIALVTTPSSTGISAYPFNIGYQHTSGVEWNLKAAPIRNLRKNLYLTLGMTGRYQKSTYGGFLTMMEKQNDLAQDNNSLQRFRDGSSPDAIWAVRSAGIDPGTGTEVFIKKDGTKSFDYEAKDEVVVGNAQPKMEGILSANLRWSAFTFGMNIRYTYGGDVFNQALYDRVENITVRKVAEENMDKRALYERWKKPGDVARFKAINNFTAVKMTSRYVQRNNYLAGESINVSYELLNKPWMRQAGLSTLRFTGYTNDVFRLATIKSERGTDYPFSNSYSLSVRATF</sequence>
<keyword evidence="3 10" id="KW-1134">Transmembrane beta strand</keyword>
<dbReference type="NCBIfam" id="TIGR04056">
    <property type="entry name" value="OMP_RagA_SusC"/>
    <property type="match status" value="1"/>
</dbReference>
<evidence type="ECO:0000256" key="5">
    <source>
        <dbReference type="ARBA" id="ARBA00022692"/>
    </source>
</evidence>
<dbReference type="OrthoDB" id="1094723at2"/>
<accession>A0A5C6LR72</accession>
<dbReference type="Pfam" id="PF13715">
    <property type="entry name" value="CarbopepD_reg_2"/>
    <property type="match status" value="1"/>
</dbReference>
<dbReference type="Proteomes" id="UP000318815">
    <property type="component" value="Unassembled WGS sequence"/>
</dbReference>
<dbReference type="InterPro" id="IPR036942">
    <property type="entry name" value="Beta-barrel_TonB_sf"/>
</dbReference>
<dbReference type="InterPro" id="IPR037066">
    <property type="entry name" value="Plug_dom_sf"/>
</dbReference>
<dbReference type="NCBIfam" id="TIGR04057">
    <property type="entry name" value="SusC_RagA_signa"/>
    <property type="match status" value="1"/>
</dbReference>
<dbReference type="SUPFAM" id="SSF56935">
    <property type="entry name" value="Porins"/>
    <property type="match status" value="1"/>
</dbReference>
<evidence type="ECO:0000256" key="4">
    <source>
        <dbReference type="ARBA" id="ARBA00022496"/>
    </source>
</evidence>
<evidence type="ECO:0000256" key="1">
    <source>
        <dbReference type="ARBA" id="ARBA00004571"/>
    </source>
</evidence>
<dbReference type="InterPro" id="IPR039426">
    <property type="entry name" value="TonB-dep_rcpt-like"/>
</dbReference>
<keyword evidence="7 11" id="KW-0798">TonB box</keyword>
<evidence type="ECO:0000313" key="13">
    <source>
        <dbReference type="EMBL" id="TWV99820.1"/>
    </source>
</evidence>
<evidence type="ECO:0000259" key="12">
    <source>
        <dbReference type="SMART" id="SM00965"/>
    </source>
</evidence>
<evidence type="ECO:0000256" key="7">
    <source>
        <dbReference type="ARBA" id="ARBA00023077"/>
    </source>
</evidence>
<keyword evidence="9 10" id="KW-0998">Cell outer membrane</keyword>
<comment type="caution">
    <text evidence="13">The sequence shown here is derived from an EMBL/GenBank/DDBJ whole genome shotgun (WGS) entry which is preliminary data.</text>
</comment>
<dbReference type="PROSITE" id="PS52016">
    <property type="entry name" value="TONB_DEPENDENT_REC_3"/>
    <property type="match status" value="1"/>
</dbReference>
<evidence type="ECO:0000256" key="9">
    <source>
        <dbReference type="ARBA" id="ARBA00023237"/>
    </source>
</evidence>
<gene>
    <name evidence="13" type="ORF">FEF09_14035</name>
</gene>
<evidence type="ECO:0000256" key="11">
    <source>
        <dbReference type="RuleBase" id="RU003357"/>
    </source>
</evidence>
<keyword evidence="14" id="KW-1185">Reference proteome</keyword>
<dbReference type="Pfam" id="PF07660">
    <property type="entry name" value="STN"/>
    <property type="match status" value="1"/>
</dbReference>
<keyword evidence="4" id="KW-0406">Ion transport</keyword>
<feature type="domain" description="Secretin/TonB short N-terminal" evidence="12">
    <location>
        <begin position="70"/>
        <end position="121"/>
    </location>
</feature>
<dbReference type="InterPro" id="IPR012910">
    <property type="entry name" value="Plug_dom"/>
</dbReference>
<evidence type="ECO:0000256" key="10">
    <source>
        <dbReference type="PROSITE-ProRule" id="PRU01360"/>
    </source>
</evidence>
<dbReference type="InterPro" id="IPR011662">
    <property type="entry name" value="Secretin/TonB_short_N"/>
</dbReference>
<keyword evidence="2 10" id="KW-0813">Transport</keyword>
<keyword evidence="4" id="KW-0410">Iron transport</keyword>
<dbReference type="GO" id="GO:0006826">
    <property type="term" value="P:iron ion transport"/>
    <property type="evidence" value="ECO:0007669"/>
    <property type="project" value="UniProtKB-KW"/>
</dbReference>
<keyword evidence="8 10" id="KW-0472">Membrane</keyword>
<protein>
    <submittedName>
        <fullName evidence="13">SusC/RagA family TonB-linked outer membrane protein</fullName>
    </submittedName>
</protein>
<dbReference type="Pfam" id="PF00593">
    <property type="entry name" value="TonB_dep_Rec_b-barrel"/>
    <property type="match status" value="1"/>
</dbReference>
<dbReference type="AlphaFoldDB" id="A0A5C6LR72"/>
<name>A0A5C6LR72_9BACT</name>
<reference evidence="13 14" key="1">
    <citation type="submission" date="2019-08" db="EMBL/GenBank/DDBJ databases">
        <title>Whole genome sequencing of chitin degrading bacteria Chitinophaga pinensis YS16.</title>
        <authorList>
            <person name="Singh R.P."/>
            <person name="Manchanda G."/>
            <person name="Maurya I.K."/>
            <person name="Joshi N.K."/>
            <person name="Srivastava A.K."/>
        </authorList>
    </citation>
    <scope>NUCLEOTIDE SEQUENCE [LARGE SCALE GENOMIC DNA]</scope>
    <source>
        <strain evidence="13 14">YS-16</strain>
    </source>
</reference>
<dbReference type="Gene3D" id="2.170.130.10">
    <property type="entry name" value="TonB-dependent receptor, plug domain"/>
    <property type="match status" value="1"/>
</dbReference>
<dbReference type="SMART" id="SM00965">
    <property type="entry name" value="STN"/>
    <property type="match status" value="1"/>
</dbReference>
<dbReference type="SUPFAM" id="SSF49464">
    <property type="entry name" value="Carboxypeptidase regulatory domain-like"/>
    <property type="match status" value="1"/>
</dbReference>
<keyword evidence="5 10" id="KW-0812">Transmembrane</keyword>
<dbReference type="InterPro" id="IPR008969">
    <property type="entry name" value="CarboxyPept-like_regulatory"/>
</dbReference>